<keyword evidence="3" id="KW-1185">Reference proteome</keyword>
<dbReference type="GeneID" id="15613831"/>
<keyword evidence="1" id="KW-0812">Transmembrane</keyword>
<evidence type="ECO:0000313" key="2">
    <source>
        <dbReference type="EMBL" id="CCU56407.1"/>
    </source>
</evidence>
<gene>
    <name evidence="2" type="ORF">MYSEV_209</name>
</gene>
<dbReference type="EMBL" id="HF679134">
    <property type="protein sequence ID" value="CCU56407.1"/>
    <property type="molecule type" value="Genomic_DNA"/>
</dbReference>
<keyword evidence="1" id="KW-0472">Membrane</keyword>
<sequence>MNEPILKFIVIFLFYYIVGYIIAFFVYETCISAYDSYIKIKEEKEEENKKLIITTIKETLDPYTEILNYIKNNLNIVD</sequence>
<evidence type="ECO:0000313" key="3">
    <source>
        <dbReference type="Proteomes" id="UP000792671"/>
    </source>
</evidence>
<reference evidence="2 3" key="1">
    <citation type="journal article" date="2013" name="J. Virol.">
        <title>New Insights into the Evolution of Entomopoxvirinae from the Complete Genome Sequences of Four Entomopoxviruses Infecting Adoxophyes honmai, Choristoneura biennis, Choristoneura rosaceana, and Mythimna separata.</title>
        <authorList>
            <person name="Theze J."/>
            <person name="Takatsuka J."/>
            <person name="Li Z."/>
            <person name="Gallais J."/>
            <person name="Doucet D."/>
            <person name="Arif B."/>
            <person name="Nakai M."/>
            <person name="Herniou E.A."/>
        </authorList>
    </citation>
    <scope>NUCLEOTIDE SEQUENCE [LARGE SCALE GENOMIC DNA]</scope>
</reference>
<organism evidence="2 3">
    <name type="scientific">Mythimna separata entomopoxvirus 'L'</name>
    <dbReference type="NCBI Taxonomy" id="1293572"/>
    <lineage>
        <taxon>Viruses</taxon>
        <taxon>Varidnaviria</taxon>
        <taxon>Bamfordvirae</taxon>
        <taxon>Nucleocytoviricota</taxon>
        <taxon>Pokkesviricetes</taxon>
        <taxon>Chitovirales</taxon>
        <taxon>Poxviridae</taxon>
        <taxon>Entomopoxvirinae</taxon>
        <taxon>Betaentomopoxvirus</taxon>
        <taxon>Betaentomopoxvirus mseparata</taxon>
        <taxon>Mythimna separata entomopoxvirus</taxon>
    </lineage>
</organism>
<accession>A0A916KQC5</accession>
<dbReference type="Proteomes" id="UP000792671">
    <property type="component" value="Genome"/>
</dbReference>
<protein>
    <submittedName>
        <fullName evidence="2">Uncharacterized protein</fullName>
    </submittedName>
</protein>
<feature type="transmembrane region" description="Helical" evidence="1">
    <location>
        <begin position="6"/>
        <end position="27"/>
    </location>
</feature>
<evidence type="ECO:0000256" key="1">
    <source>
        <dbReference type="SAM" id="Phobius"/>
    </source>
</evidence>
<proteinExistence type="predicted"/>
<dbReference type="RefSeq" id="YP_008003726.1">
    <property type="nucleotide sequence ID" value="NC_021246.1"/>
</dbReference>
<dbReference type="KEGG" id="vg:15613831"/>
<keyword evidence="1" id="KW-1133">Transmembrane helix</keyword>
<name>A0A916KQC5_9POXV</name>